<dbReference type="HAMAP" id="MF_00296">
    <property type="entry name" value="MetX_acyltransf"/>
    <property type="match status" value="1"/>
</dbReference>
<name>A0A4R3KTB6_9SPHI</name>
<dbReference type="PIRSF" id="PIRSF000443">
    <property type="entry name" value="Homoser_Ac_trans"/>
    <property type="match status" value="1"/>
</dbReference>
<dbReference type="GO" id="GO:0005737">
    <property type="term" value="C:cytoplasm"/>
    <property type="evidence" value="ECO:0007669"/>
    <property type="project" value="UniProtKB-SubCell"/>
</dbReference>
<dbReference type="GO" id="GO:0009086">
    <property type="term" value="P:methionine biosynthetic process"/>
    <property type="evidence" value="ECO:0007669"/>
    <property type="project" value="UniProtKB-UniRule"/>
</dbReference>
<keyword evidence="2" id="KW-0963">Cytoplasm</keyword>
<comment type="caution">
    <text evidence="2">Lacks conserved residue(s) required for the propagation of feature annotation.</text>
</comment>
<dbReference type="SUPFAM" id="SSF53474">
    <property type="entry name" value="alpha/beta-Hydrolases"/>
    <property type="match status" value="1"/>
</dbReference>
<dbReference type="GO" id="GO:0004414">
    <property type="term" value="F:homoserine O-acetyltransferase activity"/>
    <property type="evidence" value="ECO:0007669"/>
    <property type="project" value="UniProtKB-UniRule"/>
</dbReference>
<evidence type="ECO:0000256" key="2">
    <source>
        <dbReference type="HAMAP-Rule" id="MF_00296"/>
    </source>
</evidence>
<comment type="similarity">
    <text evidence="2">Belongs to the AB hydrolase superfamily. MetX family.</text>
</comment>
<comment type="caution">
    <text evidence="5">The sequence shown here is derived from an EMBL/GenBank/DDBJ whole genome shotgun (WGS) entry which is preliminary data.</text>
</comment>
<reference evidence="5 6" key="1">
    <citation type="submission" date="2019-03" db="EMBL/GenBank/DDBJ databases">
        <title>Genomic Encyclopedia of Type Strains, Phase IV (KMG-IV): sequencing the most valuable type-strain genomes for metagenomic binning, comparative biology and taxonomic classification.</title>
        <authorList>
            <person name="Goeker M."/>
        </authorList>
    </citation>
    <scope>NUCLEOTIDE SEQUENCE [LARGE SCALE GENOMIC DNA]</scope>
    <source>
        <strain evidence="5 6">DSM 21100</strain>
    </source>
</reference>
<feature type="active site" evidence="2 3">
    <location>
        <position position="318"/>
    </location>
</feature>
<evidence type="ECO:0000313" key="6">
    <source>
        <dbReference type="Proteomes" id="UP000295807"/>
    </source>
</evidence>
<dbReference type="GO" id="GO:0009092">
    <property type="term" value="P:homoserine metabolic process"/>
    <property type="evidence" value="ECO:0007669"/>
    <property type="project" value="TreeGrafter"/>
</dbReference>
<dbReference type="Pfam" id="PF00561">
    <property type="entry name" value="Abhydrolase_1"/>
    <property type="match status" value="1"/>
</dbReference>
<dbReference type="Gene3D" id="3.40.50.1820">
    <property type="entry name" value="alpha/beta hydrolase"/>
    <property type="match status" value="1"/>
</dbReference>
<dbReference type="RefSeq" id="WP_317127725.1">
    <property type="nucleotide sequence ID" value="NZ_SMAD01000003.1"/>
</dbReference>
<protein>
    <recommendedName>
        <fullName evidence="2">Homoserine O-acetyltransferase</fullName>
        <shortName evidence="2">HAT</shortName>
        <ecNumber evidence="2">2.3.1.31</ecNumber>
    </recommendedName>
    <alternativeName>
        <fullName evidence="2">Homoserine transacetylase</fullName>
        <shortName evidence="2">HTA</shortName>
    </alternativeName>
</protein>
<proteinExistence type="inferred from homology"/>
<dbReference type="UniPathway" id="UPA00051">
    <property type="reaction ID" value="UER00074"/>
</dbReference>
<keyword evidence="2" id="KW-0012">Acyltransferase</keyword>
<dbReference type="AlphaFoldDB" id="A0A4R3KTB6"/>
<keyword evidence="1 2" id="KW-0808">Transferase</keyword>
<evidence type="ECO:0000313" key="5">
    <source>
        <dbReference type="EMBL" id="TCS88404.1"/>
    </source>
</evidence>
<comment type="function">
    <text evidence="2">Transfers an acetyl group from acetyl-CoA to L-homoserine, forming acetyl-L-homoserine.</text>
</comment>
<comment type="catalytic activity">
    <reaction evidence="2">
        <text>L-homoserine + acetyl-CoA = O-acetyl-L-homoserine + CoA</text>
        <dbReference type="Rhea" id="RHEA:13701"/>
        <dbReference type="ChEBI" id="CHEBI:57287"/>
        <dbReference type="ChEBI" id="CHEBI:57288"/>
        <dbReference type="ChEBI" id="CHEBI:57476"/>
        <dbReference type="ChEBI" id="CHEBI:57716"/>
        <dbReference type="EC" id="2.3.1.31"/>
    </reaction>
</comment>
<sequence>MIAAKIFSGEKFELESGSHLPELEIAYHTWGDFDPEKNNVIWVCHALTANSNVAEWWPGLFGEDAYFNPRDHFIVCANIIGSCYGTTGPLSVNPASGLPYYGGFPAITVRDMVKAHRLLAKHLGIERIHTVLGGSLGGQQAMEWAIAEPQQIQHAVLIATNAVHSPWGIAFNESQRMALMADETFGLPSADAGAKGLKTARSIAMLSYRNYKTYELTQTDKDREVLDDYRASSYQQYQGQKLVNRFNAYSYWTLSKTMDAHNVGRGREGLEQALGRISARTLVIGISSDVLFPVMEQQFLARCIPGASYVEIDSVYGHDGFLIETGLLAGHIGEFLNKPAKKFEFQGS</sequence>
<accession>A0A4R3KTB6</accession>
<feature type="binding site" evidence="2">
    <location>
        <position position="201"/>
    </location>
    <ligand>
        <name>substrate</name>
    </ligand>
</feature>
<dbReference type="Proteomes" id="UP000295807">
    <property type="component" value="Unassembled WGS sequence"/>
</dbReference>
<dbReference type="InterPro" id="IPR029058">
    <property type="entry name" value="AB_hydrolase_fold"/>
</dbReference>
<evidence type="ECO:0000256" key="3">
    <source>
        <dbReference type="PIRSR" id="PIRSR000443-1"/>
    </source>
</evidence>
<gene>
    <name evidence="2" type="primary">metXA</name>
    <name evidence="5" type="ORF">EDD80_103268</name>
</gene>
<dbReference type="PANTHER" id="PTHR32268">
    <property type="entry name" value="HOMOSERINE O-ACETYLTRANSFERASE"/>
    <property type="match status" value="1"/>
</dbReference>
<feature type="binding site" evidence="2">
    <location>
        <position position="319"/>
    </location>
    <ligand>
        <name>substrate</name>
    </ligand>
</feature>
<evidence type="ECO:0000259" key="4">
    <source>
        <dbReference type="Pfam" id="PF00561"/>
    </source>
</evidence>
<evidence type="ECO:0000256" key="1">
    <source>
        <dbReference type="ARBA" id="ARBA00022679"/>
    </source>
</evidence>
<dbReference type="InterPro" id="IPR000073">
    <property type="entry name" value="AB_hydrolase_1"/>
</dbReference>
<dbReference type="EC" id="2.3.1.31" evidence="2"/>
<comment type="subcellular location">
    <subcellularLocation>
        <location evidence="2">Cytoplasm</location>
    </subcellularLocation>
</comment>
<dbReference type="EMBL" id="SMAD01000003">
    <property type="protein sequence ID" value="TCS88404.1"/>
    <property type="molecule type" value="Genomic_DNA"/>
</dbReference>
<comment type="subunit">
    <text evidence="2">Homodimer.</text>
</comment>
<comment type="pathway">
    <text evidence="2">Amino-acid biosynthesis; L-methionine biosynthesis via de novo pathway; O-acetyl-L-homoserine from L-homoserine: step 1/1.</text>
</comment>
<keyword evidence="2" id="KW-0028">Amino-acid biosynthesis</keyword>
<feature type="domain" description="AB hydrolase-1" evidence="4">
    <location>
        <begin position="40"/>
        <end position="322"/>
    </location>
</feature>
<feature type="active site" evidence="2 3">
    <location>
        <position position="289"/>
    </location>
</feature>
<organism evidence="5 6">
    <name type="scientific">Anseongella ginsenosidimutans</name>
    <dbReference type="NCBI Taxonomy" id="496056"/>
    <lineage>
        <taxon>Bacteria</taxon>
        <taxon>Pseudomonadati</taxon>
        <taxon>Bacteroidota</taxon>
        <taxon>Sphingobacteriia</taxon>
        <taxon>Sphingobacteriales</taxon>
        <taxon>Sphingobacteriaceae</taxon>
        <taxon>Anseongella</taxon>
    </lineage>
</organism>
<keyword evidence="2" id="KW-0486">Methionine biosynthesis</keyword>
<dbReference type="PANTHER" id="PTHR32268:SF11">
    <property type="entry name" value="HOMOSERINE O-ACETYLTRANSFERASE"/>
    <property type="match status" value="1"/>
</dbReference>
<dbReference type="InterPro" id="IPR008220">
    <property type="entry name" value="HAT_MetX-like"/>
</dbReference>
<dbReference type="NCBIfam" id="TIGR01392">
    <property type="entry name" value="homoserO_Ac_trn"/>
    <property type="match status" value="1"/>
</dbReference>
<keyword evidence="6" id="KW-1185">Reference proteome</keyword>
<feature type="active site" description="Nucleophile" evidence="2 3">
    <location>
        <position position="135"/>
    </location>
</feature>